<keyword evidence="2" id="KW-1133">Transmembrane helix</keyword>
<dbReference type="SMART" id="SM00327">
    <property type="entry name" value="VWA"/>
    <property type="match status" value="1"/>
</dbReference>
<evidence type="ECO:0000313" key="4">
    <source>
        <dbReference type="EMBL" id="CAD75398.1"/>
    </source>
</evidence>
<dbReference type="KEGG" id="rba:RB7503"/>
<evidence type="ECO:0000313" key="5">
    <source>
        <dbReference type="Proteomes" id="UP000001025"/>
    </source>
</evidence>
<sequence length="900" mass="98636">MGIVPSKGGGMMLQWTQPQWAWLWVPAVLWLVVFHLRTLSDFPPRQRLVSLLVRGIVLTLLIMAVCGPVALRSTSQKMIVFAVDQSESIDEAARETADEYLKDAIEQAKEDDAEVRFLPFDSTPRQLQSNWTAFQEPPAETDSEPASVEVEEETPADVSAIDRVDPGEDEVPAPTPSPTDLDADEAKRMGTDLAAAIQTAVASIPPSRVPRIILMSDGNQTNGDGIAAATDADVPVWTVPLPTRSEPEVQMAAVEAPTQVRQGEPFFVEVVVSSNRDTEGHVDLYRGDIQIGDVDAPAVKIKKGENRFRFQQTLLGQRQETFAARLRDCDDTLLDNNEAQAIVYASGKPRVLLIDSEPDETDSLRWALDEQSIDVDVRPPEGIPSDLSEMQGYECLILSNVPATSMSMRQMDLIRIYVQDLGGGLIMLGGDQAFGLGGYYRTQIEEILPVRSNFEKEREKPSLAMMLVIDKSGSMGGQKIELAKDAAQAAVELLGPKDAIGVIAFDGDSYTVSELRSTSDRGAISDAISTIEASGGTNMYPAMADAYEALLGATAKLKHVILMTDGVSSPGDFQGVAGDMSASRITLSTVALGQGSSEDLLEELAQIGGGRYYFCDDPQSVPQVFAKETVEASKSAINELPFVPQLVRPTSVLDGIELDLSPLLLGYVVTRPKPTAEFILASESGDPLLVWWRYGLGMSVAFTSDAKNRWAGEWMTWPDFGTFWAQIIRHAMRKDDNRGVFVEVERNGNQTRVVMDAVDDNGRFIDEAETRLTVIDPRLKNEKIAMRQTAPGRYEASVETLRRGAYHFDIATNRMDGTSQRSSRGIAVGYPDELRLLPRGDELLRQIASVSGGRYDAPASSITENDDRTARDPVPIWPWLLMAGLVLFIADVAFRRVEML</sequence>
<evidence type="ECO:0000256" key="1">
    <source>
        <dbReference type="SAM" id="MobiDB-lite"/>
    </source>
</evidence>
<keyword evidence="2" id="KW-0472">Membrane</keyword>
<proteinExistence type="predicted"/>
<feature type="transmembrane region" description="Helical" evidence="2">
    <location>
        <begin position="51"/>
        <end position="71"/>
    </location>
</feature>
<dbReference type="Pfam" id="PF00092">
    <property type="entry name" value="VWA"/>
    <property type="match status" value="1"/>
</dbReference>
<name>Q7UNM0_RHOBA</name>
<dbReference type="EMBL" id="BX294146">
    <property type="protein sequence ID" value="CAD75398.1"/>
    <property type="molecule type" value="Genomic_DNA"/>
</dbReference>
<dbReference type="SUPFAM" id="SSF53300">
    <property type="entry name" value="vWA-like"/>
    <property type="match status" value="2"/>
</dbReference>
<dbReference type="InParanoid" id="Q7UNM0"/>
<dbReference type="PROSITE" id="PS50234">
    <property type="entry name" value="VWFA"/>
    <property type="match status" value="1"/>
</dbReference>
<dbReference type="InterPro" id="IPR029062">
    <property type="entry name" value="Class_I_gatase-like"/>
</dbReference>
<dbReference type="Gene3D" id="3.40.50.410">
    <property type="entry name" value="von Willebrand factor, type A domain"/>
    <property type="match status" value="1"/>
</dbReference>
<dbReference type="eggNOG" id="COG2304">
    <property type="taxonomic scope" value="Bacteria"/>
</dbReference>
<evidence type="ECO:0000256" key="2">
    <source>
        <dbReference type="SAM" id="Phobius"/>
    </source>
</evidence>
<dbReference type="InterPro" id="IPR036465">
    <property type="entry name" value="vWFA_dom_sf"/>
</dbReference>
<gene>
    <name evidence="4" type="ordered locus">RB7503</name>
</gene>
<feature type="transmembrane region" description="Helical" evidence="2">
    <location>
        <begin position="20"/>
        <end position="39"/>
    </location>
</feature>
<dbReference type="InterPro" id="IPR010768">
    <property type="entry name" value="GATase1-like"/>
</dbReference>
<dbReference type="PATRIC" id="fig|243090.15.peg.3622"/>
<keyword evidence="5" id="KW-1185">Reference proteome</keyword>
<dbReference type="OrthoDB" id="9781333at2"/>
<dbReference type="Gene3D" id="3.40.50.880">
    <property type="match status" value="2"/>
</dbReference>
<reference evidence="4 5" key="1">
    <citation type="journal article" date="2003" name="Proc. Natl. Acad. Sci. U.S.A.">
        <title>Complete genome sequence of the marine planctomycete Pirellula sp. strain 1.</title>
        <authorList>
            <person name="Gloeckner F.O."/>
            <person name="Kube M."/>
            <person name="Bauer M."/>
            <person name="Teeling H."/>
            <person name="Lombardot T."/>
            <person name="Ludwig W."/>
            <person name="Gade D."/>
            <person name="Beck A."/>
            <person name="Borzym K."/>
            <person name="Heitmann K."/>
            <person name="Rabus R."/>
            <person name="Schlesner H."/>
            <person name="Amann R."/>
            <person name="Reinhardt R."/>
        </authorList>
    </citation>
    <scope>NUCLEOTIDE SEQUENCE [LARGE SCALE GENOMIC DNA]</scope>
    <source>
        <strain evidence="5">DSM 10527 / NCIMB 13988 / SH1</strain>
    </source>
</reference>
<dbReference type="AlphaFoldDB" id="Q7UNM0"/>
<dbReference type="PANTHER" id="PTHR37947:SF2">
    <property type="entry name" value="VON WILLEBRAND FACTOR TYPE A"/>
    <property type="match status" value="1"/>
</dbReference>
<dbReference type="eggNOG" id="COG5426">
    <property type="taxonomic scope" value="Bacteria"/>
</dbReference>
<dbReference type="Pfam" id="PF13768">
    <property type="entry name" value="VWA_3"/>
    <property type="match status" value="2"/>
</dbReference>
<feature type="region of interest" description="Disordered" evidence="1">
    <location>
        <begin position="134"/>
        <end position="182"/>
    </location>
</feature>
<dbReference type="HOGENOM" id="CLU_007196_0_0_0"/>
<dbReference type="Pfam" id="PF07090">
    <property type="entry name" value="GATase1_like"/>
    <property type="match status" value="1"/>
</dbReference>
<dbReference type="EnsemblBacteria" id="CAD75398">
    <property type="protein sequence ID" value="CAD75398"/>
    <property type="gene ID" value="RB7503"/>
</dbReference>
<evidence type="ECO:0000259" key="3">
    <source>
        <dbReference type="PROSITE" id="PS50234"/>
    </source>
</evidence>
<protein>
    <recommendedName>
        <fullName evidence="3">VWFA domain-containing protein</fullName>
    </recommendedName>
</protein>
<feature type="compositionally biased region" description="Acidic residues" evidence="1">
    <location>
        <begin position="139"/>
        <end position="155"/>
    </location>
</feature>
<keyword evidence="2" id="KW-0812">Transmembrane</keyword>
<organism evidence="4 5">
    <name type="scientific">Rhodopirellula baltica (strain DSM 10527 / NCIMB 13988 / SH1)</name>
    <dbReference type="NCBI Taxonomy" id="243090"/>
    <lineage>
        <taxon>Bacteria</taxon>
        <taxon>Pseudomonadati</taxon>
        <taxon>Planctomycetota</taxon>
        <taxon>Planctomycetia</taxon>
        <taxon>Pirellulales</taxon>
        <taxon>Pirellulaceae</taxon>
        <taxon>Rhodopirellula</taxon>
    </lineage>
</organism>
<dbReference type="PANTHER" id="PTHR37947">
    <property type="entry name" value="BLL2462 PROTEIN"/>
    <property type="match status" value="1"/>
</dbReference>
<dbReference type="Proteomes" id="UP000001025">
    <property type="component" value="Chromosome"/>
</dbReference>
<dbReference type="SUPFAM" id="SSF52317">
    <property type="entry name" value="Class I glutamine amidotransferase-like"/>
    <property type="match status" value="1"/>
</dbReference>
<dbReference type="InterPro" id="IPR002035">
    <property type="entry name" value="VWF_A"/>
</dbReference>
<dbReference type="STRING" id="243090.RB7503"/>
<feature type="domain" description="VWFA" evidence="3">
    <location>
        <begin position="464"/>
        <end position="646"/>
    </location>
</feature>
<dbReference type="CDD" id="cd00198">
    <property type="entry name" value="vWFA"/>
    <property type="match status" value="1"/>
</dbReference>
<accession>Q7UNM0</accession>